<gene>
    <name evidence="2" type="ORF">ASPCADRAFT_4197</name>
</gene>
<evidence type="ECO:0000256" key="1">
    <source>
        <dbReference type="SAM" id="SignalP"/>
    </source>
</evidence>
<feature type="chain" id="PRO_5012255411" evidence="1">
    <location>
        <begin position="23"/>
        <end position="834"/>
    </location>
</feature>
<dbReference type="Gene3D" id="3.20.20.80">
    <property type="entry name" value="Glycosidases"/>
    <property type="match status" value="1"/>
</dbReference>
<reference evidence="3" key="1">
    <citation type="journal article" date="2017" name="Genome Biol.">
        <title>Comparative genomics reveals high biological diversity and specific adaptations in the industrially and medically important fungal genus Aspergillus.</title>
        <authorList>
            <person name="de Vries R.P."/>
            <person name="Riley R."/>
            <person name="Wiebenga A."/>
            <person name="Aguilar-Osorio G."/>
            <person name="Amillis S."/>
            <person name="Uchima C.A."/>
            <person name="Anderluh G."/>
            <person name="Asadollahi M."/>
            <person name="Askin M."/>
            <person name="Barry K."/>
            <person name="Battaglia E."/>
            <person name="Bayram O."/>
            <person name="Benocci T."/>
            <person name="Braus-Stromeyer S.A."/>
            <person name="Caldana C."/>
            <person name="Canovas D."/>
            <person name="Cerqueira G.C."/>
            <person name="Chen F."/>
            <person name="Chen W."/>
            <person name="Choi C."/>
            <person name="Clum A."/>
            <person name="Dos Santos R.A."/>
            <person name="Damasio A.R."/>
            <person name="Diallinas G."/>
            <person name="Emri T."/>
            <person name="Fekete E."/>
            <person name="Flipphi M."/>
            <person name="Freyberg S."/>
            <person name="Gallo A."/>
            <person name="Gournas C."/>
            <person name="Habgood R."/>
            <person name="Hainaut M."/>
            <person name="Harispe M.L."/>
            <person name="Henrissat B."/>
            <person name="Hilden K.S."/>
            <person name="Hope R."/>
            <person name="Hossain A."/>
            <person name="Karabika E."/>
            <person name="Karaffa L."/>
            <person name="Karanyi Z."/>
            <person name="Krasevec N."/>
            <person name="Kuo A."/>
            <person name="Kusch H."/>
            <person name="LaButti K."/>
            <person name="Lagendijk E.L."/>
            <person name="Lapidus A."/>
            <person name="Levasseur A."/>
            <person name="Lindquist E."/>
            <person name="Lipzen A."/>
            <person name="Logrieco A.F."/>
            <person name="MacCabe A."/>
            <person name="Maekelae M.R."/>
            <person name="Malavazi I."/>
            <person name="Melin P."/>
            <person name="Meyer V."/>
            <person name="Mielnichuk N."/>
            <person name="Miskei M."/>
            <person name="Molnar A.P."/>
            <person name="Mule G."/>
            <person name="Ngan C.Y."/>
            <person name="Orejas M."/>
            <person name="Orosz E."/>
            <person name="Ouedraogo J.P."/>
            <person name="Overkamp K.M."/>
            <person name="Park H.-S."/>
            <person name="Perrone G."/>
            <person name="Piumi F."/>
            <person name="Punt P.J."/>
            <person name="Ram A.F."/>
            <person name="Ramon A."/>
            <person name="Rauscher S."/>
            <person name="Record E."/>
            <person name="Riano-Pachon D.M."/>
            <person name="Robert V."/>
            <person name="Roehrig J."/>
            <person name="Ruller R."/>
            <person name="Salamov A."/>
            <person name="Salih N.S."/>
            <person name="Samson R.A."/>
            <person name="Sandor E."/>
            <person name="Sanguinetti M."/>
            <person name="Schuetze T."/>
            <person name="Sepcic K."/>
            <person name="Shelest E."/>
            <person name="Sherlock G."/>
            <person name="Sophianopoulou V."/>
            <person name="Squina F.M."/>
            <person name="Sun H."/>
            <person name="Susca A."/>
            <person name="Todd R.B."/>
            <person name="Tsang A."/>
            <person name="Unkles S.E."/>
            <person name="van de Wiele N."/>
            <person name="van Rossen-Uffink D."/>
            <person name="Oliveira J.V."/>
            <person name="Vesth T.C."/>
            <person name="Visser J."/>
            <person name="Yu J.-H."/>
            <person name="Zhou M."/>
            <person name="Andersen M.R."/>
            <person name="Archer D.B."/>
            <person name="Baker S.E."/>
            <person name="Benoit I."/>
            <person name="Brakhage A.A."/>
            <person name="Braus G.H."/>
            <person name="Fischer R."/>
            <person name="Frisvad J.C."/>
            <person name="Goldman G.H."/>
            <person name="Houbraken J."/>
            <person name="Oakley B."/>
            <person name="Pocsi I."/>
            <person name="Scazzocchio C."/>
            <person name="Seiboth B."/>
            <person name="vanKuyk P.A."/>
            <person name="Wortman J."/>
            <person name="Dyer P.S."/>
            <person name="Grigoriev I.V."/>
        </authorList>
    </citation>
    <scope>NUCLEOTIDE SEQUENCE [LARGE SCALE GENOMIC DNA]</scope>
    <source>
        <strain evidence="3">ITEM 5010</strain>
    </source>
</reference>
<dbReference type="Pfam" id="PF03659">
    <property type="entry name" value="Glyco_hydro_71"/>
    <property type="match status" value="1"/>
</dbReference>
<evidence type="ECO:0000313" key="3">
    <source>
        <dbReference type="Proteomes" id="UP000188318"/>
    </source>
</evidence>
<name>A0A1R3RSZ8_ASPC5</name>
<dbReference type="CDD" id="cd11577">
    <property type="entry name" value="GH71"/>
    <property type="match status" value="1"/>
</dbReference>
<proteinExistence type="predicted"/>
<dbReference type="OrthoDB" id="3257981at2759"/>
<dbReference type="STRING" id="602072.A0A1R3RSZ8"/>
<dbReference type="EMBL" id="KV907497">
    <property type="protein sequence ID" value="OOF97587.1"/>
    <property type="molecule type" value="Genomic_DNA"/>
</dbReference>
<accession>A0A1R3RSZ8</accession>
<feature type="signal peptide" evidence="1">
    <location>
        <begin position="1"/>
        <end position="22"/>
    </location>
</feature>
<evidence type="ECO:0000313" key="2">
    <source>
        <dbReference type="EMBL" id="OOF97587.1"/>
    </source>
</evidence>
<organism evidence="2 3">
    <name type="scientific">Aspergillus carbonarius (strain ITEM 5010)</name>
    <dbReference type="NCBI Taxonomy" id="602072"/>
    <lineage>
        <taxon>Eukaryota</taxon>
        <taxon>Fungi</taxon>
        <taxon>Dikarya</taxon>
        <taxon>Ascomycota</taxon>
        <taxon>Pezizomycotina</taxon>
        <taxon>Eurotiomycetes</taxon>
        <taxon>Eurotiomycetidae</taxon>
        <taxon>Eurotiales</taxon>
        <taxon>Aspergillaceae</taxon>
        <taxon>Aspergillus</taxon>
        <taxon>Aspergillus subgen. Circumdati</taxon>
    </lineage>
</organism>
<dbReference type="VEuPathDB" id="FungiDB:ASPCADRAFT_4197"/>
<sequence length="834" mass="90870">MFGLKGVATLAVAAVLGHKAAAKAVFAHYMVGTVTQEHVQKDIDDAKALGFDGFVLNIGDATQSYVSDTLSYMFPYAESVGFKLYVSMDVYTSGAACYKIKTSCNGPFDYQWIWDGYKGSSAYYQVDGKALISTFSSGGFHNTNWTEWKNGLANDMFFMPDFDETDGYYKAADAWWDYWGDIVDGILSWETAWPVRKGLGGLTAGHVSVDVLPMTGAHNCSKPYMMGLSPLQYKNAYGTNVYRQGDLNLPKRMESILQMEPQPDYNDGPESHYIGNLWVEQNNDTQPWFYANQEYWPHTGWQPLVASFIDAYKNGMKPSEMTPQSSQVTGAMWYKTILVDSVACGYESASQFYEKPDGFDKAADDVWWAIILSPHAGTGWKYIVSGEVDHENALSPGFNWGSSAGKVAGAQKLQVINPSGDVVMSATGGLCVDSGCPNLLYNSNYQVLGLEDGDKSKECTAISDAEDTSCTGSGCKTTVFDGNGPSAWRNVDCTWFSVENASIDAATRWNTIFTESAWTDLNQYWLGHPHEGGLNYSNGISNLVHGPEHMDCSVMADSVGCALTKIPFYADNPLKLSNSKDVTNALVGNGVTIIKDVIATDSTPVQLGVENTLETRLDTVVQFWYSTIDSLNESLFNGTSASIDILHNLMTDGKLLETSFQVPSDQEITQIVEKAIFGLLIPLTWTLSPDTHNAVVVDSQSTCDKSSPLSAYISSSVAKSGYVCYNNNIYYLVDVVSLDRSCESNSQGGQLCRDPDVRELPGIGALDGSSWGGITVEDLVVGAVNTWTQQSNTSAFLDPSDIGALDDIYDQGIRSAGVVHIPVGTISELKKSIN</sequence>
<dbReference type="OMA" id="WTEQNND"/>
<dbReference type="GO" id="GO:0051118">
    <property type="term" value="F:glucan endo-1,3-alpha-glucosidase activity"/>
    <property type="evidence" value="ECO:0007669"/>
    <property type="project" value="InterPro"/>
</dbReference>
<keyword evidence="2" id="KW-0378">Hydrolase</keyword>
<dbReference type="Proteomes" id="UP000188318">
    <property type="component" value="Unassembled WGS sequence"/>
</dbReference>
<dbReference type="InterPro" id="IPR005197">
    <property type="entry name" value="Glyco_hydro_71"/>
</dbReference>
<protein>
    <submittedName>
        <fullName evidence="2">Glycoside hydrolase family 71 protein</fullName>
    </submittedName>
</protein>
<keyword evidence="3" id="KW-1185">Reference proteome</keyword>
<keyword evidence="1" id="KW-0732">Signal</keyword>
<dbReference type="AlphaFoldDB" id="A0A1R3RSZ8"/>